<keyword evidence="16" id="KW-1185">Reference proteome</keyword>
<evidence type="ECO:0000256" key="12">
    <source>
        <dbReference type="RuleBase" id="RU362068"/>
    </source>
</evidence>
<protein>
    <recommendedName>
        <fullName evidence="5 12">2-dehydropantoate 2-reductase</fullName>
        <ecNumber evidence="4 12">1.1.1.169</ecNumber>
    </recommendedName>
    <alternativeName>
        <fullName evidence="10 12">Ketopantoate reductase</fullName>
    </alternativeName>
</protein>
<evidence type="ECO:0000256" key="9">
    <source>
        <dbReference type="ARBA" id="ARBA00023002"/>
    </source>
</evidence>
<dbReference type="RefSeq" id="WP_137712936.1">
    <property type="nucleotide sequence ID" value="NZ_CP034035.1"/>
</dbReference>
<dbReference type="EMBL" id="CP034035">
    <property type="protein sequence ID" value="QCR07875.1"/>
    <property type="molecule type" value="Genomic_DNA"/>
</dbReference>
<dbReference type="GO" id="GO:0008677">
    <property type="term" value="F:2-dehydropantoate 2-reductase activity"/>
    <property type="evidence" value="ECO:0007669"/>
    <property type="project" value="UniProtKB-EC"/>
</dbReference>
<keyword evidence="9 12" id="KW-0560">Oxidoreductase</keyword>
<dbReference type="PANTHER" id="PTHR43765">
    <property type="entry name" value="2-DEHYDROPANTOATE 2-REDUCTASE-RELATED"/>
    <property type="match status" value="1"/>
</dbReference>
<accession>A0A4P8QUR0</accession>
<evidence type="ECO:0000256" key="11">
    <source>
        <dbReference type="ARBA" id="ARBA00048793"/>
    </source>
</evidence>
<evidence type="ECO:0000256" key="5">
    <source>
        <dbReference type="ARBA" id="ARBA00019465"/>
    </source>
</evidence>
<evidence type="ECO:0000256" key="1">
    <source>
        <dbReference type="ARBA" id="ARBA00004496"/>
    </source>
</evidence>
<dbReference type="InterPro" id="IPR013332">
    <property type="entry name" value="KPR_N"/>
</dbReference>
<dbReference type="InterPro" id="IPR008927">
    <property type="entry name" value="6-PGluconate_DH-like_C_sf"/>
</dbReference>
<keyword evidence="6" id="KW-0963">Cytoplasm</keyword>
<feature type="domain" description="Ketopantoate reductase N-terminal" evidence="13">
    <location>
        <begin position="3"/>
        <end position="143"/>
    </location>
</feature>
<dbReference type="GO" id="GO:0050661">
    <property type="term" value="F:NADP binding"/>
    <property type="evidence" value="ECO:0007669"/>
    <property type="project" value="TreeGrafter"/>
</dbReference>
<dbReference type="Pfam" id="PF08546">
    <property type="entry name" value="ApbA_C"/>
    <property type="match status" value="1"/>
</dbReference>
<dbReference type="GO" id="GO:0005737">
    <property type="term" value="C:cytoplasm"/>
    <property type="evidence" value="ECO:0007669"/>
    <property type="project" value="UniProtKB-SubCell"/>
</dbReference>
<gene>
    <name evidence="15" type="ORF">EH207_04670</name>
</gene>
<dbReference type="GO" id="GO:0015940">
    <property type="term" value="P:pantothenate biosynthetic process"/>
    <property type="evidence" value="ECO:0007669"/>
    <property type="project" value="UniProtKB-UniPathway"/>
</dbReference>
<dbReference type="PANTHER" id="PTHR43765:SF2">
    <property type="entry name" value="2-DEHYDROPANTOATE 2-REDUCTASE"/>
    <property type="match status" value="1"/>
</dbReference>
<dbReference type="InterPro" id="IPR003710">
    <property type="entry name" value="ApbA"/>
</dbReference>
<dbReference type="NCBIfam" id="NF005087">
    <property type="entry name" value="PRK06522.1-1"/>
    <property type="match status" value="1"/>
</dbReference>
<proteinExistence type="inferred from homology"/>
<dbReference type="InterPro" id="IPR036291">
    <property type="entry name" value="NAD(P)-bd_dom_sf"/>
</dbReference>
<dbReference type="KEGG" id="brb:EH207_04670"/>
<comment type="function">
    <text evidence="12">Catalyzes the NADPH-dependent reduction of ketopantoate into pantoic acid.</text>
</comment>
<evidence type="ECO:0000313" key="16">
    <source>
        <dbReference type="Proteomes" id="UP000299580"/>
    </source>
</evidence>
<evidence type="ECO:0000256" key="8">
    <source>
        <dbReference type="ARBA" id="ARBA00022857"/>
    </source>
</evidence>
<sequence>MKITVLGCGALGQLWLATLHQQGHDVQGWLRIPQPFCPVNVTMLDGQHCNLNLTANDPDHLRQSDLLLVTLKAWQVSGAVAALLPQLNPRCTILLLHNGMGVREELPAHKQPLIIGITTHAARRDATTVVHVASGTTHIGSIDDADPQQSHFAEILHQALPDVAWHNNIAATCWLKLAANCVINPLTTIYQCTNGELRAYPEQIKSLCQEVADVMDREGFRTSADSLLLYVNQIIQNTAANTSSMLQDIMAQRHTEIDYITGYLLRRARNHGLTLPENSRLFKQIKRKENEYERLSTGVSGSW</sequence>
<evidence type="ECO:0000256" key="2">
    <source>
        <dbReference type="ARBA" id="ARBA00004994"/>
    </source>
</evidence>
<evidence type="ECO:0000259" key="13">
    <source>
        <dbReference type="Pfam" id="PF02558"/>
    </source>
</evidence>
<organism evidence="15 16">
    <name type="scientific">Brenneria rubrifaciens</name>
    <dbReference type="NCBI Taxonomy" id="55213"/>
    <lineage>
        <taxon>Bacteria</taxon>
        <taxon>Pseudomonadati</taxon>
        <taxon>Pseudomonadota</taxon>
        <taxon>Gammaproteobacteria</taxon>
        <taxon>Enterobacterales</taxon>
        <taxon>Pectobacteriaceae</taxon>
        <taxon>Brenneria</taxon>
    </lineage>
</organism>
<dbReference type="NCBIfam" id="TIGR00745">
    <property type="entry name" value="apbA_panE"/>
    <property type="match status" value="1"/>
</dbReference>
<evidence type="ECO:0000256" key="4">
    <source>
        <dbReference type="ARBA" id="ARBA00013014"/>
    </source>
</evidence>
<evidence type="ECO:0000256" key="7">
    <source>
        <dbReference type="ARBA" id="ARBA00022655"/>
    </source>
</evidence>
<dbReference type="AlphaFoldDB" id="A0A4P8QUR0"/>
<comment type="similarity">
    <text evidence="3 12">Belongs to the ketopantoate reductase family.</text>
</comment>
<keyword evidence="8 12" id="KW-0521">NADP</keyword>
<comment type="subcellular location">
    <subcellularLocation>
        <location evidence="1">Cytoplasm</location>
    </subcellularLocation>
</comment>
<keyword evidence="7 12" id="KW-0566">Pantothenate biosynthesis</keyword>
<reference evidence="15 16" key="1">
    <citation type="submission" date="2018-11" db="EMBL/GenBank/DDBJ databases">
        <title>Genome sequences of Brenneria nigrifluens and Brenneria rubrifaciens.</title>
        <authorList>
            <person name="Poret-Peterson A.T."/>
            <person name="McClean A.E."/>
            <person name="Kluepfel D.A."/>
        </authorList>
    </citation>
    <scope>NUCLEOTIDE SEQUENCE [LARGE SCALE GENOMIC DNA]</scope>
    <source>
        <strain evidence="15 16">6D370</strain>
    </source>
</reference>
<name>A0A4P8QUR0_9GAMM</name>
<evidence type="ECO:0000256" key="3">
    <source>
        <dbReference type="ARBA" id="ARBA00007870"/>
    </source>
</evidence>
<dbReference type="Gene3D" id="1.10.1040.10">
    <property type="entry name" value="N-(1-d-carboxylethyl)-l-norvaline Dehydrogenase, domain 2"/>
    <property type="match status" value="1"/>
</dbReference>
<dbReference type="InterPro" id="IPR050838">
    <property type="entry name" value="Ketopantoate_reductase"/>
</dbReference>
<evidence type="ECO:0000256" key="6">
    <source>
        <dbReference type="ARBA" id="ARBA00022490"/>
    </source>
</evidence>
<dbReference type="InterPro" id="IPR013752">
    <property type="entry name" value="KPA_reductase"/>
</dbReference>
<dbReference type="SUPFAM" id="SSF48179">
    <property type="entry name" value="6-phosphogluconate dehydrogenase C-terminal domain-like"/>
    <property type="match status" value="1"/>
</dbReference>
<dbReference type="FunFam" id="3.40.50.720:FF:000162">
    <property type="entry name" value="2-dehydropantoate 2-reductase"/>
    <property type="match status" value="1"/>
</dbReference>
<dbReference type="Proteomes" id="UP000299580">
    <property type="component" value="Chromosome"/>
</dbReference>
<dbReference type="EC" id="1.1.1.169" evidence="4 12"/>
<evidence type="ECO:0000313" key="15">
    <source>
        <dbReference type="EMBL" id="QCR07875.1"/>
    </source>
</evidence>
<dbReference type="Pfam" id="PF02558">
    <property type="entry name" value="ApbA"/>
    <property type="match status" value="1"/>
</dbReference>
<comment type="pathway">
    <text evidence="2 12">Cofactor biosynthesis; (R)-pantothenate biosynthesis; (R)-pantoate from 3-methyl-2-oxobutanoate: step 2/2.</text>
</comment>
<evidence type="ECO:0000256" key="10">
    <source>
        <dbReference type="ARBA" id="ARBA00032024"/>
    </source>
</evidence>
<dbReference type="UniPathway" id="UPA00028">
    <property type="reaction ID" value="UER00004"/>
</dbReference>
<dbReference type="SUPFAM" id="SSF51735">
    <property type="entry name" value="NAD(P)-binding Rossmann-fold domains"/>
    <property type="match status" value="1"/>
</dbReference>
<dbReference type="FunFam" id="1.10.1040.10:FF:000014">
    <property type="entry name" value="2-dehydropantoate 2-reductase"/>
    <property type="match status" value="1"/>
</dbReference>
<feature type="domain" description="Ketopantoate reductase C-terminal" evidence="14">
    <location>
        <begin position="168"/>
        <end position="289"/>
    </location>
</feature>
<dbReference type="InterPro" id="IPR013328">
    <property type="entry name" value="6PGD_dom2"/>
</dbReference>
<dbReference type="Gene3D" id="3.40.50.720">
    <property type="entry name" value="NAD(P)-binding Rossmann-like Domain"/>
    <property type="match status" value="1"/>
</dbReference>
<comment type="catalytic activity">
    <reaction evidence="11 12">
        <text>(R)-pantoate + NADP(+) = 2-dehydropantoate + NADPH + H(+)</text>
        <dbReference type="Rhea" id="RHEA:16233"/>
        <dbReference type="ChEBI" id="CHEBI:11561"/>
        <dbReference type="ChEBI" id="CHEBI:15378"/>
        <dbReference type="ChEBI" id="CHEBI:15980"/>
        <dbReference type="ChEBI" id="CHEBI:57783"/>
        <dbReference type="ChEBI" id="CHEBI:58349"/>
        <dbReference type="EC" id="1.1.1.169"/>
    </reaction>
</comment>
<evidence type="ECO:0000259" key="14">
    <source>
        <dbReference type="Pfam" id="PF08546"/>
    </source>
</evidence>
<dbReference type="OrthoDB" id="6530772at2"/>